<feature type="transmembrane region" description="Helical" evidence="1">
    <location>
        <begin position="89"/>
        <end position="108"/>
    </location>
</feature>
<keyword evidence="3" id="KW-1185">Reference proteome</keyword>
<keyword evidence="1" id="KW-0472">Membrane</keyword>
<feature type="transmembrane region" description="Helical" evidence="1">
    <location>
        <begin position="142"/>
        <end position="166"/>
    </location>
</feature>
<organism evidence="2 3">
    <name type="scientific">Cryobacterium zongtaii</name>
    <dbReference type="NCBI Taxonomy" id="1259217"/>
    <lineage>
        <taxon>Bacteria</taxon>
        <taxon>Bacillati</taxon>
        <taxon>Actinomycetota</taxon>
        <taxon>Actinomycetes</taxon>
        <taxon>Micrococcales</taxon>
        <taxon>Microbacteriaceae</taxon>
        <taxon>Cryobacterium</taxon>
    </lineage>
</organism>
<dbReference type="AlphaFoldDB" id="A0A2S3ZD92"/>
<accession>A0A2S3ZD92</accession>
<name>A0A2S3ZD92_9MICO</name>
<comment type="caution">
    <text evidence="2">The sequence shown here is derived from an EMBL/GenBank/DDBJ whole genome shotgun (WGS) entry which is preliminary data.</text>
</comment>
<sequence length="167" mass="17540">MHSSTTNRRFPGGFVTEASVYGTILVSGMIVVAGGYGATSWQTFLGVIGTVFVFWAAHVYAGAVVEYGLNQAQDSTMATAVRLSLRHSLGFLTSAIPPSIVLLLGALRAVPDDVAVWAALWLGVVILGAIGYSAFAFRGSPWVIRILGCLGTSTLGIAMILLKVLVH</sequence>
<feature type="transmembrane region" description="Helical" evidence="1">
    <location>
        <begin position="44"/>
        <end position="69"/>
    </location>
</feature>
<evidence type="ECO:0008006" key="4">
    <source>
        <dbReference type="Google" id="ProtNLM"/>
    </source>
</evidence>
<dbReference type="Proteomes" id="UP000237340">
    <property type="component" value="Unassembled WGS sequence"/>
</dbReference>
<keyword evidence="1" id="KW-1133">Transmembrane helix</keyword>
<evidence type="ECO:0000313" key="2">
    <source>
        <dbReference type="EMBL" id="POH64333.1"/>
    </source>
</evidence>
<protein>
    <recommendedName>
        <fullName evidence="4">DUF3429 domain-containing protein</fullName>
    </recommendedName>
</protein>
<evidence type="ECO:0000313" key="3">
    <source>
        <dbReference type="Proteomes" id="UP000237340"/>
    </source>
</evidence>
<reference evidence="2 3" key="1">
    <citation type="submission" date="2018-01" db="EMBL/GenBank/DDBJ databases">
        <title>Cryobacterium sp. nov., from glaciers in China.</title>
        <authorList>
            <person name="Liu Q."/>
            <person name="Xin Y.-H."/>
        </authorList>
    </citation>
    <scope>NUCLEOTIDE SEQUENCE [LARGE SCALE GENOMIC DNA]</scope>
    <source>
        <strain evidence="2 3">TMN-42</strain>
    </source>
</reference>
<feature type="transmembrane region" description="Helical" evidence="1">
    <location>
        <begin position="114"/>
        <end position="135"/>
    </location>
</feature>
<dbReference type="EMBL" id="PPXD01000020">
    <property type="protein sequence ID" value="POH64333.1"/>
    <property type="molecule type" value="Genomic_DNA"/>
</dbReference>
<evidence type="ECO:0000256" key="1">
    <source>
        <dbReference type="SAM" id="Phobius"/>
    </source>
</evidence>
<feature type="transmembrane region" description="Helical" evidence="1">
    <location>
        <begin position="20"/>
        <end position="38"/>
    </location>
</feature>
<gene>
    <name evidence="2" type="ORF">C3B61_12815</name>
</gene>
<proteinExistence type="predicted"/>
<keyword evidence="1" id="KW-0812">Transmembrane</keyword>